<keyword evidence="2" id="KW-1185">Reference proteome</keyword>
<sequence length="59" mass="6749">MNIPILSVASATMHTFYLVRAGFVCPTKYRTSSPVSLRALFDLQQMGLTRWGRRPWMTS</sequence>
<accession>A0A7Z0D1V6</accession>
<evidence type="ECO:0000313" key="1">
    <source>
        <dbReference type="EMBL" id="NYI66955.1"/>
    </source>
</evidence>
<dbReference type="EMBL" id="JACBZP010000001">
    <property type="protein sequence ID" value="NYI66955.1"/>
    <property type="molecule type" value="Genomic_DNA"/>
</dbReference>
<dbReference type="Proteomes" id="UP000539111">
    <property type="component" value="Unassembled WGS sequence"/>
</dbReference>
<proteinExistence type="predicted"/>
<protein>
    <submittedName>
        <fullName evidence="1">Uncharacterized protein</fullName>
    </submittedName>
</protein>
<dbReference type="AlphaFoldDB" id="A0A7Z0D1V6"/>
<gene>
    <name evidence="1" type="ORF">BJY26_001261</name>
</gene>
<dbReference type="RefSeq" id="WP_237248926.1">
    <property type="nucleotide sequence ID" value="NZ_JACBZP010000001.1"/>
</dbReference>
<evidence type="ECO:0000313" key="2">
    <source>
        <dbReference type="Proteomes" id="UP000539111"/>
    </source>
</evidence>
<comment type="caution">
    <text evidence="1">The sequence shown here is derived from an EMBL/GenBank/DDBJ whole genome shotgun (WGS) entry which is preliminary data.</text>
</comment>
<organism evidence="1 2">
    <name type="scientific">Spelaeicoccus albus</name>
    <dbReference type="NCBI Taxonomy" id="1280376"/>
    <lineage>
        <taxon>Bacteria</taxon>
        <taxon>Bacillati</taxon>
        <taxon>Actinomycetota</taxon>
        <taxon>Actinomycetes</taxon>
        <taxon>Micrococcales</taxon>
        <taxon>Brevibacteriaceae</taxon>
        <taxon>Spelaeicoccus</taxon>
    </lineage>
</organism>
<name>A0A7Z0D1V6_9MICO</name>
<reference evidence="1 2" key="1">
    <citation type="submission" date="2020-07" db="EMBL/GenBank/DDBJ databases">
        <title>Sequencing the genomes of 1000 actinobacteria strains.</title>
        <authorList>
            <person name="Klenk H.-P."/>
        </authorList>
    </citation>
    <scope>NUCLEOTIDE SEQUENCE [LARGE SCALE GENOMIC DNA]</scope>
    <source>
        <strain evidence="1 2">DSM 26341</strain>
    </source>
</reference>